<reference evidence="1 2" key="1">
    <citation type="journal article" date="2015" name="Biotechnol. Biofuels">
        <title>Enhanced degradation of softwood versus hardwood by the white-rot fungus Pycnoporus coccineus.</title>
        <authorList>
            <person name="Couturier M."/>
            <person name="Navarro D."/>
            <person name="Chevret D."/>
            <person name="Henrissat B."/>
            <person name="Piumi F."/>
            <person name="Ruiz-Duenas F.J."/>
            <person name="Martinez A.T."/>
            <person name="Grigoriev I.V."/>
            <person name="Riley R."/>
            <person name="Lipzen A."/>
            <person name="Berrin J.G."/>
            <person name="Master E.R."/>
            <person name="Rosso M.N."/>
        </authorList>
    </citation>
    <scope>NUCLEOTIDE SEQUENCE [LARGE SCALE GENOMIC DNA]</scope>
    <source>
        <strain evidence="1 2">BRFM310</strain>
    </source>
</reference>
<organism evidence="1 2">
    <name type="scientific">Trametes coccinea (strain BRFM310)</name>
    <name type="common">Pycnoporus coccineus</name>
    <dbReference type="NCBI Taxonomy" id="1353009"/>
    <lineage>
        <taxon>Eukaryota</taxon>
        <taxon>Fungi</taxon>
        <taxon>Dikarya</taxon>
        <taxon>Basidiomycota</taxon>
        <taxon>Agaricomycotina</taxon>
        <taxon>Agaricomycetes</taxon>
        <taxon>Polyporales</taxon>
        <taxon>Polyporaceae</taxon>
        <taxon>Trametes</taxon>
    </lineage>
</organism>
<gene>
    <name evidence="1" type="ORF">PYCCODRAFT_512351</name>
</gene>
<dbReference type="EMBL" id="KZ084111">
    <property type="protein sequence ID" value="OSD01436.1"/>
    <property type="molecule type" value="Genomic_DNA"/>
</dbReference>
<evidence type="ECO:0000313" key="2">
    <source>
        <dbReference type="Proteomes" id="UP000193067"/>
    </source>
</evidence>
<evidence type="ECO:0000313" key="1">
    <source>
        <dbReference type="EMBL" id="OSD01436.1"/>
    </source>
</evidence>
<protein>
    <submittedName>
        <fullName evidence="1">Uncharacterized protein</fullName>
    </submittedName>
</protein>
<dbReference type="Proteomes" id="UP000193067">
    <property type="component" value="Unassembled WGS sequence"/>
</dbReference>
<accession>A0A1Y2IJW2</accession>
<name>A0A1Y2IJW2_TRAC3</name>
<dbReference type="AlphaFoldDB" id="A0A1Y2IJW2"/>
<proteinExistence type="predicted"/>
<dbReference type="OrthoDB" id="3239894at2759"/>
<sequence>MRDATSDGRGTLEQLAEELEDMYMDDNVLLSFSPRFARESLDREVYYGIVSHMRSRYPLQHFHSDISLAAHPGSTMLSNIATVFDYVVIAGYRYHAMGGLGLDGSITFFTPNVSLSSTPWAHCASVFLLQVWAANDYLNPDEEPSPNPIVQLYDILSPVAMHTVNIQGQQCHITMPIARNAIHRQPS</sequence>
<keyword evidence="2" id="KW-1185">Reference proteome</keyword>